<organism evidence="2 3">
    <name type="scientific">Allorhodopirellula solitaria</name>
    <dbReference type="NCBI Taxonomy" id="2527987"/>
    <lineage>
        <taxon>Bacteria</taxon>
        <taxon>Pseudomonadati</taxon>
        <taxon>Planctomycetota</taxon>
        <taxon>Planctomycetia</taxon>
        <taxon>Pirellulales</taxon>
        <taxon>Pirellulaceae</taxon>
        <taxon>Allorhodopirellula</taxon>
    </lineage>
</organism>
<dbReference type="Proteomes" id="UP000318053">
    <property type="component" value="Unassembled WGS sequence"/>
</dbReference>
<evidence type="ECO:0000313" key="2">
    <source>
        <dbReference type="EMBL" id="TWT75261.1"/>
    </source>
</evidence>
<dbReference type="RefSeq" id="WP_246112430.1">
    <property type="nucleotide sequence ID" value="NZ_SJPK01000001.1"/>
</dbReference>
<evidence type="ECO:0000313" key="3">
    <source>
        <dbReference type="Proteomes" id="UP000318053"/>
    </source>
</evidence>
<gene>
    <name evidence="2" type="ORF">CA85_05500</name>
</gene>
<feature type="coiled-coil region" evidence="1">
    <location>
        <begin position="9"/>
        <end position="43"/>
    </location>
</feature>
<reference evidence="2 3" key="1">
    <citation type="submission" date="2019-02" db="EMBL/GenBank/DDBJ databases">
        <title>Deep-cultivation of Planctomycetes and their phenomic and genomic characterization uncovers novel biology.</title>
        <authorList>
            <person name="Wiegand S."/>
            <person name="Jogler M."/>
            <person name="Boedeker C."/>
            <person name="Pinto D."/>
            <person name="Vollmers J."/>
            <person name="Rivas-Marin E."/>
            <person name="Kohn T."/>
            <person name="Peeters S.H."/>
            <person name="Heuer A."/>
            <person name="Rast P."/>
            <person name="Oberbeckmann S."/>
            <person name="Bunk B."/>
            <person name="Jeske O."/>
            <person name="Meyerdierks A."/>
            <person name="Storesund J.E."/>
            <person name="Kallscheuer N."/>
            <person name="Luecker S."/>
            <person name="Lage O.M."/>
            <person name="Pohl T."/>
            <person name="Merkel B.J."/>
            <person name="Hornburger P."/>
            <person name="Mueller R.-W."/>
            <person name="Bruemmer F."/>
            <person name="Labrenz M."/>
            <person name="Spormann A.M."/>
            <person name="Op Den Camp H."/>
            <person name="Overmann J."/>
            <person name="Amann R."/>
            <person name="Jetten M.S.M."/>
            <person name="Mascher T."/>
            <person name="Medema M.H."/>
            <person name="Devos D.P."/>
            <person name="Kaster A.-K."/>
            <person name="Ovreas L."/>
            <person name="Rohde M."/>
            <person name="Galperin M.Y."/>
            <person name="Jogler C."/>
        </authorList>
    </citation>
    <scope>NUCLEOTIDE SEQUENCE [LARGE SCALE GENOMIC DNA]</scope>
    <source>
        <strain evidence="2 3">CA85</strain>
    </source>
</reference>
<proteinExistence type="predicted"/>
<dbReference type="EMBL" id="SJPK01000001">
    <property type="protein sequence ID" value="TWT75261.1"/>
    <property type="molecule type" value="Genomic_DNA"/>
</dbReference>
<evidence type="ECO:0008006" key="4">
    <source>
        <dbReference type="Google" id="ProtNLM"/>
    </source>
</evidence>
<keyword evidence="3" id="KW-1185">Reference proteome</keyword>
<evidence type="ECO:0000256" key="1">
    <source>
        <dbReference type="SAM" id="Coils"/>
    </source>
</evidence>
<accession>A0A5C5YK82</accession>
<protein>
    <recommendedName>
        <fullName evidence="4">Chromosome partition protein Smc</fullName>
    </recommendedName>
</protein>
<sequence>MPISGPQAHHQLIAAYNQAAAKLEQLRGQMGEIEKQRYQLEDDREDTLRKLAEHYLPDLTPESVQKTWAEIRPPMREILLRKEGRIRELQTQLANENEFREKLEAGLQDINERLDAAENRQEELSAQVETFLAEQPEFVDLSTSAGMAEVALQRAQDNLDEVSQDAARKLPAFDEDSLFVYLKERQFGTPAYTHRGFTRRMDRFVAKLVDYTQAKHDYDYLTNTPTAMQKIIAEDSAALETVMNEVQSERDRAANKFGLIDQIAAVESLVVERKAAVDHLGTQSAECESIQSALTEVESPRCEFYREAIDLFRQVLAGKQSSELRQEARQTPELTDDQIVASLRGIENQMDHSEQSCQRHQEDLEQGTEVYRALGRLIQRFRASGFDRQRSQFSDRFDLSAALGQVSRTSDVDALWDSLRRAQNWGHTSRGHVTGVATSPMTQILVNAMAHAAAGAMSEHARRAGQRNSRRRR</sequence>
<keyword evidence="1" id="KW-0175">Coiled coil</keyword>
<name>A0A5C5YK82_9BACT</name>
<feature type="coiled-coil region" evidence="1">
    <location>
        <begin position="86"/>
        <end position="165"/>
    </location>
</feature>
<dbReference type="AlphaFoldDB" id="A0A5C5YK82"/>
<comment type="caution">
    <text evidence="2">The sequence shown here is derived from an EMBL/GenBank/DDBJ whole genome shotgun (WGS) entry which is preliminary data.</text>
</comment>